<feature type="chain" id="PRO_5036707458" description="Poly(beta-D-mannuronate) C5 epimerase" evidence="7">
    <location>
        <begin position="28"/>
        <end position="590"/>
    </location>
</feature>
<evidence type="ECO:0000259" key="8">
    <source>
        <dbReference type="SMART" id="SM00722"/>
    </source>
</evidence>
<feature type="region of interest" description="Disordered" evidence="6">
    <location>
        <begin position="32"/>
        <end position="107"/>
    </location>
</feature>
<comment type="caution">
    <text evidence="9">The sequence shown here is derived from an EMBL/GenBank/DDBJ whole genome shotgun (WGS) entry which is preliminary data.</text>
</comment>
<dbReference type="InterPro" id="IPR011050">
    <property type="entry name" value="Pectin_lyase_fold/virulence"/>
</dbReference>
<evidence type="ECO:0000256" key="6">
    <source>
        <dbReference type="SAM" id="MobiDB-lite"/>
    </source>
</evidence>
<dbReference type="Proteomes" id="UP000653472">
    <property type="component" value="Unassembled WGS sequence"/>
</dbReference>
<comment type="function">
    <text evidence="5">Catalyzes the epimerization of beta-D-mannuronate to alpha-L-guluronate during the synthesis of the linear polysaccharide alginate. In addition, is part of a periplasmic protein complex that protects alginate from degradation by AlgL by channeling the newly formed alginate polymer through a scaffold that transfers the alginate polymer through the periplasmic space to the outer membrane secretin AlgE.</text>
</comment>
<sequence>MVLKRRVQTWLLALCCALLCGAATAKAAAPVSQGEHGDASPDEPAVQVPDVPDNPGTNGEPVTSRHDAAKSDEEMLDADEDDPGERYQTDGSDQDDESDQTAAKLAEASKRPYVVDVVNGASLMIPPPKLPSLDRYTPANAMAKIDKSKRGHAEVHSVLDELVFKGFMGRDQRMRDWAARQRSLPKAIFIHGYMTPKDIARQVPKQYFQEMAKGVYVARLPIDVRPGATLHIDDSVSDFRLSINRGAFLVNEGELFITGARVRGWNEVKNAPATFVDKHDFRPFIVSWGGSQTYIIKSVVANLGYAASKSYGVSISQFSPSIAPKMNRPEPTGWLLDSEFYDNWYGFYCYEAEDVVIRGNTYHDNIKYGIDPHDRSKRLIIAQNKAYNTKEKHGIIVSREVDDSWIFDNDSYDNHLSGIVVDRNSVNNVVAENRVYRNHSDGITIYESPRTLIWKNLSSGNLRHGIRVRNSTNMRLYGNVAVGNGLSGIYGHIKDLHGTGRNLALDPFHERVSMTVVGGQLVSNGSAPIGIDQPLSLELYNVDMRAPQRDLGIKFTGILGKHQEKVLDVLMRQKKAVILRPADEAVASSK</sequence>
<dbReference type="SUPFAM" id="SSF51126">
    <property type="entry name" value="Pectin lyase-like"/>
    <property type="match status" value="1"/>
</dbReference>
<feature type="compositionally biased region" description="Acidic residues" evidence="6">
    <location>
        <begin position="74"/>
        <end position="83"/>
    </location>
</feature>
<evidence type="ECO:0000313" key="10">
    <source>
        <dbReference type="Proteomes" id="UP000653472"/>
    </source>
</evidence>
<organism evidence="9 10">
    <name type="scientific">Solimonas marina</name>
    <dbReference type="NCBI Taxonomy" id="2714601"/>
    <lineage>
        <taxon>Bacteria</taxon>
        <taxon>Pseudomonadati</taxon>
        <taxon>Pseudomonadota</taxon>
        <taxon>Gammaproteobacteria</taxon>
        <taxon>Nevskiales</taxon>
        <taxon>Nevskiaceae</taxon>
        <taxon>Solimonas</taxon>
    </lineage>
</organism>
<dbReference type="NCBIfam" id="NF038177">
    <property type="entry name" value="epimerase_AlgG"/>
    <property type="match status" value="1"/>
</dbReference>
<gene>
    <name evidence="9" type="ORF">G7Y82_08840</name>
</gene>
<dbReference type="SMART" id="SM00722">
    <property type="entry name" value="CASH"/>
    <property type="match status" value="1"/>
</dbReference>
<accession>A0A969WCQ3</accession>
<evidence type="ECO:0000256" key="7">
    <source>
        <dbReference type="SAM" id="SignalP"/>
    </source>
</evidence>
<dbReference type="InterPro" id="IPR039448">
    <property type="entry name" value="Beta_helix"/>
</dbReference>
<evidence type="ECO:0000256" key="5">
    <source>
        <dbReference type="ARBA" id="ARBA00045198"/>
    </source>
</evidence>
<keyword evidence="3" id="KW-0574">Periplasm</keyword>
<keyword evidence="10" id="KW-1185">Reference proteome</keyword>
<feature type="domain" description="Carbohydrate-binding/sugar hydrolysis" evidence="8">
    <location>
        <begin position="309"/>
        <end position="469"/>
    </location>
</feature>
<proteinExistence type="predicted"/>
<dbReference type="Gene3D" id="2.160.20.10">
    <property type="entry name" value="Single-stranded right-handed beta-helix, Pectin lyase-like"/>
    <property type="match status" value="1"/>
</dbReference>
<keyword evidence="7" id="KW-0732">Signal</keyword>
<evidence type="ECO:0000313" key="9">
    <source>
        <dbReference type="EMBL" id="NKF22425.1"/>
    </source>
</evidence>
<dbReference type="GO" id="GO:0042597">
    <property type="term" value="C:periplasmic space"/>
    <property type="evidence" value="ECO:0007669"/>
    <property type="project" value="UniProtKB-SubCell"/>
</dbReference>
<dbReference type="InterPro" id="IPR053409">
    <property type="entry name" value="Mannuronan_C5-epimerase"/>
</dbReference>
<evidence type="ECO:0000256" key="4">
    <source>
        <dbReference type="ARBA" id="ARBA00044319"/>
    </source>
</evidence>
<comment type="subcellular location">
    <subcellularLocation>
        <location evidence="1">Periplasm</location>
    </subcellularLocation>
</comment>
<evidence type="ECO:0000256" key="2">
    <source>
        <dbReference type="ARBA" id="ARBA00022737"/>
    </source>
</evidence>
<evidence type="ECO:0000256" key="3">
    <source>
        <dbReference type="ARBA" id="ARBA00022764"/>
    </source>
</evidence>
<reference evidence="9" key="1">
    <citation type="submission" date="2020-03" db="EMBL/GenBank/DDBJ databases">
        <title>Solimonas marina sp. nov., isolated from deep seawater of the Pacific Ocean.</title>
        <authorList>
            <person name="Liu X."/>
            <person name="Lai Q."/>
            <person name="Sun F."/>
            <person name="Gai Y."/>
            <person name="Li G."/>
            <person name="Shao Z."/>
        </authorList>
    </citation>
    <scope>NUCLEOTIDE SEQUENCE</scope>
    <source>
        <strain evidence="9">C16B3</strain>
    </source>
</reference>
<feature type="compositionally biased region" description="Basic and acidic residues" evidence="6">
    <location>
        <begin position="63"/>
        <end position="73"/>
    </location>
</feature>
<dbReference type="SMART" id="SM00710">
    <property type="entry name" value="PbH1"/>
    <property type="match status" value="7"/>
</dbReference>
<dbReference type="InterPro" id="IPR006633">
    <property type="entry name" value="Carb-bd_sugar_hydrolysis-dom"/>
</dbReference>
<dbReference type="EMBL" id="JAAVXB010000004">
    <property type="protein sequence ID" value="NKF22425.1"/>
    <property type="molecule type" value="Genomic_DNA"/>
</dbReference>
<protein>
    <recommendedName>
        <fullName evidence="4">Poly(beta-D-mannuronate) C5 epimerase</fullName>
    </recommendedName>
</protein>
<dbReference type="InterPro" id="IPR012334">
    <property type="entry name" value="Pectin_lyas_fold"/>
</dbReference>
<keyword evidence="2" id="KW-0677">Repeat</keyword>
<dbReference type="AlphaFoldDB" id="A0A969WCQ3"/>
<feature type="signal peptide" evidence="7">
    <location>
        <begin position="1"/>
        <end position="27"/>
    </location>
</feature>
<name>A0A969WCQ3_9GAMM</name>
<dbReference type="RefSeq" id="WP_168147684.1">
    <property type="nucleotide sequence ID" value="NZ_JAAVXB010000004.1"/>
</dbReference>
<evidence type="ECO:0000256" key="1">
    <source>
        <dbReference type="ARBA" id="ARBA00004418"/>
    </source>
</evidence>
<dbReference type="Pfam" id="PF13229">
    <property type="entry name" value="Beta_helix"/>
    <property type="match status" value="1"/>
</dbReference>
<dbReference type="InterPro" id="IPR006626">
    <property type="entry name" value="PbH1"/>
</dbReference>